<dbReference type="RefSeq" id="WP_028373477.1">
    <property type="nucleotide sequence ID" value="NZ_CAAAJD010000016.1"/>
</dbReference>
<dbReference type="EMBL" id="LNYI01000020">
    <property type="protein sequence ID" value="KTD22878.1"/>
    <property type="molecule type" value="Genomic_DNA"/>
</dbReference>
<dbReference type="STRING" id="45067.Llan_0995"/>
<dbReference type="InterPro" id="IPR040808">
    <property type="entry name" value="DUF5630"/>
</dbReference>
<sequence length="305" mass="34610">MFRCSSGTFFEEKSNTFFVILKELQEAKPDDILTKIQNFVSLYEKGEFDNYFTDAKLQNIFSDLISLHSEMLTEIGFASGKQVPLTQLNPLQQLLGVYYLSLALKEIKSTNPDKCFNEKATKLLHKAADSSIQAILFLRPLYFLKCLEHNPSFAAEEVNQFASHLGEKYKSPGYLLYGELLMYLCQRLIKIKNLTPSSPINSEKIYRLFHDAVLNLYVGEFLQTISPNEINNAYGITTGDLPFARELFLYSNGATTITDFCREMRKGMNIGVDISGIKNEAKKIAEIIVARQCLELTCTSESYSL</sequence>
<dbReference type="PATRIC" id="fig|45067.4.peg.1038"/>
<gene>
    <name evidence="1" type="ORF">Llan_0995</name>
</gene>
<dbReference type="Proteomes" id="UP000054869">
    <property type="component" value="Unassembled WGS sequence"/>
</dbReference>
<evidence type="ECO:0000313" key="2">
    <source>
        <dbReference type="Proteomes" id="UP000054869"/>
    </source>
</evidence>
<proteinExistence type="predicted"/>
<dbReference type="AlphaFoldDB" id="A0A0W0VRZ9"/>
<dbReference type="Pfam" id="PF18632">
    <property type="entry name" value="DUF5630"/>
    <property type="match status" value="1"/>
</dbReference>
<reference evidence="1 2" key="1">
    <citation type="submission" date="2015-11" db="EMBL/GenBank/DDBJ databases">
        <title>Genomic analysis of 38 Legionella species identifies large and diverse effector repertoires.</title>
        <authorList>
            <person name="Burstein D."/>
            <person name="Amaro F."/>
            <person name="Zusman T."/>
            <person name="Lifshitz Z."/>
            <person name="Cohen O."/>
            <person name="Gilbert J.A."/>
            <person name="Pupko T."/>
            <person name="Shuman H.A."/>
            <person name="Segal G."/>
        </authorList>
    </citation>
    <scope>NUCLEOTIDE SEQUENCE [LARGE SCALE GENOMIC DNA]</scope>
    <source>
        <strain evidence="1 2">ATCC 49751</strain>
    </source>
</reference>
<evidence type="ECO:0000313" key="1">
    <source>
        <dbReference type="EMBL" id="KTD22878.1"/>
    </source>
</evidence>
<protein>
    <submittedName>
        <fullName evidence="1">Uncharacterized protein</fullName>
    </submittedName>
</protein>
<keyword evidence="2" id="KW-1185">Reference proteome</keyword>
<accession>A0A0W0VRZ9</accession>
<name>A0A0W0VRZ9_9GAMM</name>
<organism evidence="1 2">
    <name type="scientific">Legionella lansingensis</name>
    <dbReference type="NCBI Taxonomy" id="45067"/>
    <lineage>
        <taxon>Bacteria</taxon>
        <taxon>Pseudomonadati</taxon>
        <taxon>Pseudomonadota</taxon>
        <taxon>Gammaproteobacteria</taxon>
        <taxon>Legionellales</taxon>
        <taxon>Legionellaceae</taxon>
        <taxon>Legionella</taxon>
    </lineage>
</organism>
<comment type="caution">
    <text evidence="1">The sequence shown here is derived from an EMBL/GenBank/DDBJ whole genome shotgun (WGS) entry which is preliminary data.</text>
</comment>